<name>A0A6C0KSJ3_9ZZZZ</name>
<reference evidence="1" key="1">
    <citation type="journal article" date="2020" name="Nature">
        <title>Giant virus diversity and host interactions through global metagenomics.</title>
        <authorList>
            <person name="Schulz F."/>
            <person name="Roux S."/>
            <person name="Paez-Espino D."/>
            <person name="Jungbluth S."/>
            <person name="Walsh D.A."/>
            <person name="Denef V.J."/>
            <person name="McMahon K.D."/>
            <person name="Konstantinidis K.T."/>
            <person name="Eloe-Fadrosh E.A."/>
            <person name="Kyrpides N.C."/>
            <person name="Woyke T."/>
        </authorList>
    </citation>
    <scope>NUCLEOTIDE SEQUENCE</scope>
    <source>
        <strain evidence="1">GVMAG-S-3300013014-104</strain>
    </source>
</reference>
<sequence>MCNGVIKRFKIKINKFDFLQMNRIIIINENYVNWKNIVN</sequence>
<proteinExistence type="predicted"/>
<dbReference type="AlphaFoldDB" id="A0A6C0KSJ3"/>
<dbReference type="EMBL" id="MN740949">
    <property type="protein sequence ID" value="QHU19404.1"/>
    <property type="molecule type" value="Genomic_DNA"/>
</dbReference>
<organism evidence="1">
    <name type="scientific">viral metagenome</name>
    <dbReference type="NCBI Taxonomy" id="1070528"/>
    <lineage>
        <taxon>unclassified sequences</taxon>
        <taxon>metagenomes</taxon>
        <taxon>organismal metagenomes</taxon>
    </lineage>
</organism>
<evidence type="ECO:0000313" key="1">
    <source>
        <dbReference type="EMBL" id="QHU19404.1"/>
    </source>
</evidence>
<protein>
    <submittedName>
        <fullName evidence="1">Uncharacterized protein</fullName>
    </submittedName>
</protein>
<accession>A0A6C0KSJ3</accession>